<evidence type="ECO:0000313" key="2">
    <source>
        <dbReference type="EMBL" id="MFC7750992.1"/>
    </source>
</evidence>
<organism evidence="2 3">
    <name type="scientific">Paenibacillus thermoaerophilus</name>
    <dbReference type="NCBI Taxonomy" id="1215385"/>
    <lineage>
        <taxon>Bacteria</taxon>
        <taxon>Bacillati</taxon>
        <taxon>Bacillota</taxon>
        <taxon>Bacilli</taxon>
        <taxon>Bacillales</taxon>
        <taxon>Paenibacillaceae</taxon>
        <taxon>Paenibacillus</taxon>
    </lineage>
</organism>
<evidence type="ECO:0000256" key="1">
    <source>
        <dbReference type="SAM" id="SignalP"/>
    </source>
</evidence>
<protein>
    <submittedName>
        <fullName evidence="2">Uncharacterized protein</fullName>
    </submittedName>
</protein>
<comment type="caution">
    <text evidence="2">The sequence shown here is derived from an EMBL/GenBank/DDBJ whole genome shotgun (WGS) entry which is preliminary data.</text>
</comment>
<proteinExistence type="predicted"/>
<name>A0ABW2V8N9_9BACL</name>
<gene>
    <name evidence="2" type="ORF">ACFQWB_13785</name>
</gene>
<sequence length="162" mass="18147">MPKLLAYMLIAGFVMLLQALQTDQELAIHALFEAKHAVNRSAHAAAQQIDDRKLARGILAIDPAAAFDTALGYLRANMRLDESLTPLGGTFWRSSPEIVRWIVVPETAAFPYHYEDPDYDYEVTLRRPGVILIIRLQYPAVYPLLSPIVWTVGSAHELTPAY</sequence>
<dbReference type="EMBL" id="JBHTGQ010000031">
    <property type="protein sequence ID" value="MFC7750992.1"/>
    <property type="molecule type" value="Genomic_DNA"/>
</dbReference>
<feature type="signal peptide" evidence="1">
    <location>
        <begin position="1"/>
        <end position="19"/>
    </location>
</feature>
<dbReference type="Proteomes" id="UP001596528">
    <property type="component" value="Unassembled WGS sequence"/>
</dbReference>
<evidence type="ECO:0000313" key="3">
    <source>
        <dbReference type="Proteomes" id="UP001596528"/>
    </source>
</evidence>
<accession>A0ABW2V8N9</accession>
<feature type="chain" id="PRO_5047343911" evidence="1">
    <location>
        <begin position="20"/>
        <end position="162"/>
    </location>
</feature>
<reference evidence="3" key="1">
    <citation type="journal article" date="2019" name="Int. J. Syst. Evol. Microbiol.">
        <title>The Global Catalogue of Microorganisms (GCM) 10K type strain sequencing project: providing services to taxonomists for standard genome sequencing and annotation.</title>
        <authorList>
            <consortium name="The Broad Institute Genomics Platform"/>
            <consortium name="The Broad Institute Genome Sequencing Center for Infectious Disease"/>
            <person name="Wu L."/>
            <person name="Ma J."/>
        </authorList>
    </citation>
    <scope>NUCLEOTIDE SEQUENCE [LARGE SCALE GENOMIC DNA]</scope>
    <source>
        <strain evidence="3">JCM 18657</strain>
    </source>
</reference>
<keyword evidence="3" id="KW-1185">Reference proteome</keyword>
<dbReference type="RefSeq" id="WP_138789206.1">
    <property type="nucleotide sequence ID" value="NZ_JBHTGQ010000031.1"/>
</dbReference>
<keyword evidence="1" id="KW-0732">Signal</keyword>